<feature type="signal peptide" evidence="2">
    <location>
        <begin position="1"/>
        <end position="23"/>
    </location>
</feature>
<reference evidence="3" key="1">
    <citation type="submission" date="2022-03" db="EMBL/GenBank/DDBJ databases">
        <authorList>
            <person name="Martin C."/>
        </authorList>
    </citation>
    <scope>NUCLEOTIDE SEQUENCE</scope>
</reference>
<evidence type="ECO:0000313" key="4">
    <source>
        <dbReference type="Proteomes" id="UP000749559"/>
    </source>
</evidence>
<evidence type="ECO:0000256" key="1">
    <source>
        <dbReference type="SAM" id="MobiDB-lite"/>
    </source>
</evidence>
<dbReference type="Proteomes" id="UP000749559">
    <property type="component" value="Unassembled WGS sequence"/>
</dbReference>
<feature type="region of interest" description="Disordered" evidence="1">
    <location>
        <begin position="189"/>
        <end position="213"/>
    </location>
</feature>
<dbReference type="EMBL" id="CAIIXF020000007">
    <property type="protein sequence ID" value="CAH1790332.1"/>
    <property type="molecule type" value="Genomic_DNA"/>
</dbReference>
<keyword evidence="2" id="KW-0732">Signal</keyword>
<name>A0A8J1YB65_OWEFU</name>
<protein>
    <submittedName>
        <fullName evidence="3">Uncharacterized protein</fullName>
    </submittedName>
</protein>
<evidence type="ECO:0000313" key="3">
    <source>
        <dbReference type="EMBL" id="CAH1790332.1"/>
    </source>
</evidence>
<gene>
    <name evidence="3" type="ORF">OFUS_LOCUS15546</name>
</gene>
<proteinExistence type="predicted"/>
<organism evidence="3 4">
    <name type="scientific">Owenia fusiformis</name>
    <name type="common">Polychaete worm</name>
    <dbReference type="NCBI Taxonomy" id="6347"/>
    <lineage>
        <taxon>Eukaryota</taxon>
        <taxon>Metazoa</taxon>
        <taxon>Spiralia</taxon>
        <taxon>Lophotrochozoa</taxon>
        <taxon>Annelida</taxon>
        <taxon>Polychaeta</taxon>
        <taxon>Sedentaria</taxon>
        <taxon>Canalipalpata</taxon>
        <taxon>Sabellida</taxon>
        <taxon>Oweniida</taxon>
        <taxon>Oweniidae</taxon>
        <taxon>Owenia</taxon>
    </lineage>
</organism>
<feature type="compositionally biased region" description="Basic and acidic residues" evidence="1">
    <location>
        <begin position="193"/>
        <end position="213"/>
    </location>
</feature>
<sequence>MRRCFHLMLLLGVVTFLAHQTFSEEPVEGTPYCSTLPWVKTNCTNCNGDCFKECVYRRVRKPCISEEEKTEMEECTPPCESLSWILDKCGACRCFDNKACLKYCSYRKGRPCIGTSYKRVLEECPGDCSCVPLCESLPWVRDQCGDCHCKCYGPACCKSCTFKKGKPCAGVDFKRETVMCPGECSDCWGGGREGGRSGGRIEERRSERRESSK</sequence>
<evidence type="ECO:0000256" key="2">
    <source>
        <dbReference type="SAM" id="SignalP"/>
    </source>
</evidence>
<comment type="caution">
    <text evidence="3">The sequence shown here is derived from an EMBL/GenBank/DDBJ whole genome shotgun (WGS) entry which is preliminary data.</text>
</comment>
<dbReference type="AlphaFoldDB" id="A0A8J1YB65"/>
<keyword evidence="4" id="KW-1185">Reference proteome</keyword>
<feature type="chain" id="PRO_5043310797" evidence="2">
    <location>
        <begin position="24"/>
        <end position="213"/>
    </location>
</feature>
<accession>A0A8J1YB65</accession>